<feature type="domain" description="TauD/TfdA-like" evidence="11">
    <location>
        <begin position="613"/>
        <end position="882"/>
    </location>
</feature>
<keyword evidence="7" id="KW-0560">Oxidoreductase</keyword>
<dbReference type="PANTHER" id="PTHR30468">
    <property type="entry name" value="ALPHA-KETOGLUTARATE-DEPENDENT SULFONATE DIOXYGENASE"/>
    <property type="match status" value="1"/>
</dbReference>
<dbReference type="InterPro" id="IPR042098">
    <property type="entry name" value="TauD-like_sf"/>
</dbReference>
<dbReference type="EMBL" id="JAFIMR010000054">
    <property type="protein sequence ID" value="KAI1854341.1"/>
    <property type="molecule type" value="Genomic_DNA"/>
</dbReference>
<keyword evidence="13" id="KW-1185">Reference proteome</keyword>
<feature type="signal peptide" evidence="9">
    <location>
        <begin position="1"/>
        <end position="21"/>
    </location>
</feature>
<keyword evidence="4" id="KW-0479">Metal-binding</keyword>
<evidence type="ECO:0000256" key="8">
    <source>
        <dbReference type="ARBA" id="ARBA00023004"/>
    </source>
</evidence>
<dbReference type="InterPro" id="IPR029058">
    <property type="entry name" value="AB_hydrolase_fold"/>
</dbReference>
<evidence type="ECO:0000256" key="1">
    <source>
        <dbReference type="ARBA" id="ARBA00001954"/>
    </source>
</evidence>
<accession>A0A9P9WA17</accession>
<dbReference type="AlphaFoldDB" id="A0A9P9WA17"/>
<comment type="similarity">
    <text evidence="3">Belongs to the type-B carboxylesterase/lipase family.</text>
</comment>
<dbReference type="PANTHER" id="PTHR30468:SF28">
    <property type="entry name" value="ALPHA-KETOGLUTARATE-DEPENDENT TAURINE DIOXYGENASE (AFU_ORTHOLOGUE AFUA_8G02210)-RELATED"/>
    <property type="match status" value="1"/>
</dbReference>
<dbReference type="InterPro" id="IPR051323">
    <property type="entry name" value="AtsK-like"/>
</dbReference>
<dbReference type="Pfam" id="PF00135">
    <property type="entry name" value="COesterase"/>
    <property type="match status" value="2"/>
</dbReference>
<protein>
    <recommendedName>
        <fullName evidence="14">Alpha/beta-hydrolase</fullName>
    </recommendedName>
</protein>
<feature type="domain" description="Carboxylesterase type B" evidence="10">
    <location>
        <begin position="31"/>
        <end position="352"/>
    </location>
</feature>
<gene>
    <name evidence="12" type="ORF">JX265_012510</name>
</gene>
<dbReference type="Proteomes" id="UP000829685">
    <property type="component" value="Unassembled WGS sequence"/>
</dbReference>
<keyword evidence="6" id="KW-0223">Dioxygenase</keyword>
<evidence type="ECO:0000259" key="10">
    <source>
        <dbReference type="Pfam" id="PF00135"/>
    </source>
</evidence>
<dbReference type="GO" id="GO:0046872">
    <property type="term" value="F:metal ion binding"/>
    <property type="evidence" value="ECO:0007669"/>
    <property type="project" value="UniProtKB-KW"/>
</dbReference>
<keyword evidence="8" id="KW-0408">Iron</keyword>
<dbReference type="InterPro" id="IPR003819">
    <property type="entry name" value="TauD/TfdA-like"/>
</dbReference>
<dbReference type="PROSITE" id="PS00122">
    <property type="entry name" value="CARBOXYLESTERASE_B_1"/>
    <property type="match status" value="1"/>
</dbReference>
<organism evidence="12 13">
    <name type="scientific">Neoarthrinium moseri</name>
    <dbReference type="NCBI Taxonomy" id="1658444"/>
    <lineage>
        <taxon>Eukaryota</taxon>
        <taxon>Fungi</taxon>
        <taxon>Dikarya</taxon>
        <taxon>Ascomycota</taxon>
        <taxon>Pezizomycotina</taxon>
        <taxon>Sordariomycetes</taxon>
        <taxon>Xylariomycetidae</taxon>
        <taxon>Amphisphaeriales</taxon>
        <taxon>Apiosporaceae</taxon>
        <taxon>Neoarthrinium</taxon>
    </lineage>
</organism>
<evidence type="ECO:0008006" key="14">
    <source>
        <dbReference type="Google" id="ProtNLM"/>
    </source>
</evidence>
<name>A0A9P9WA17_9PEZI</name>
<evidence type="ECO:0000256" key="9">
    <source>
        <dbReference type="SAM" id="SignalP"/>
    </source>
</evidence>
<dbReference type="Gene3D" id="3.40.50.1820">
    <property type="entry name" value="alpha/beta hydrolase"/>
    <property type="match status" value="2"/>
</dbReference>
<reference evidence="12" key="1">
    <citation type="submission" date="2021-03" db="EMBL/GenBank/DDBJ databases">
        <title>Revisited historic fungal species revealed as producer of novel bioactive compounds through whole genome sequencing and comparative genomics.</title>
        <authorList>
            <person name="Vignolle G.A."/>
            <person name="Hochenegger N."/>
            <person name="Mach R.L."/>
            <person name="Mach-Aigner A.R."/>
            <person name="Javad Rahimi M."/>
            <person name="Salim K.A."/>
            <person name="Chan C.M."/>
            <person name="Lim L.B.L."/>
            <person name="Cai F."/>
            <person name="Druzhinina I.S."/>
            <person name="U'Ren J.M."/>
            <person name="Derntl C."/>
        </authorList>
    </citation>
    <scope>NUCLEOTIDE SEQUENCE</scope>
    <source>
        <strain evidence="12">TUCIM 5799</strain>
    </source>
</reference>
<evidence type="ECO:0000256" key="6">
    <source>
        <dbReference type="ARBA" id="ARBA00022964"/>
    </source>
</evidence>
<evidence type="ECO:0000256" key="5">
    <source>
        <dbReference type="ARBA" id="ARBA00022801"/>
    </source>
</evidence>
<evidence type="ECO:0000256" key="2">
    <source>
        <dbReference type="ARBA" id="ARBA00005896"/>
    </source>
</evidence>
<dbReference type="InterPro" id="IPR019826">
    <property type="entry name" value="Carboxylesterase_B_AS"/>
</dbReference>
<dbReference type="GO" id="GO:0016706">
    <property type="term" value="F:2-oxoglutarate-dependent dioxygenase activity"/>
    <property type="evidence" value="ECO:0007669"/>
    <property type="project" value="TreeGrafter"/>
</dbReference>
<evidence type="ECO:0000256" key="3">
    <source>
        <dbReference type="ARBA" id="ARBA00005964"/>
    </source>
</evidence>
<comment type="similarity">
    <text evidence="2">Belongs to the TfdA dioxygenase family.</text>
</comment>
<dbReference type="SUPFAM" id="SSF51197">
    <property type="entry name" value="Clavaminate synthase-like"/>
    <property type="match status" value="1"/>
</dbReference>
<evidence type="ECO:0000256" key="4">
    <source>
        <dbReference type="ARBA" id="ARBA00022723"/>
    </source>
</evidence>
<dbReference type="GO" id="GO:0005737">
    <property type="term" value="C:cytoplasm"/>
    <property type="evidence" value="ECO:0007669"/>
    <property type="project" value="TreeGrafter"/>
</dbReference>
<evidence type="ECO:0000256" key="7">
    <source>
        <dbReference type="ARBA" id="ARBA00023002"/>
    </source>
</evidence>
<dbReference type="FunFam" id="3.60.130.10:FF:000003">
    <property type="entry name" value="Alpha-ketoglutarate-dependent taurine dioxygenase"/>
    <property type="match status" value="1"/>
</dbReference>
<dbReference type="Pfam" id="PF02668">
    <property type="entry name" value="TauD"/>
    <property type="match status" value="1"/>
</dbReference>
<dbReference type="Gene3D" id="3.60.130.10">
    <property type="entry name" value="Clavaminate synthase-like"/>
    <property type="match status" value="1"/>
</dbReference>
<evidence type="ECO:0000259" key="11">
    <source>
        <dbReference type="Pfam" id="PF02668"/>
    </source>
</evidence>
<sequence length="899" mass="98157">MQGLRHMIGVALALLAPSVKASSCNNKGESLTVATTSGEVSGFINSTAPQVRQFLGIPYAEAPLNSLRFQPPQPKKDAGPINAASYPPACMQQISTAPTVYSTYMQQFLINGGQSEDCLYVNVYAPLHPTGANLPVFIYVPGGGFTTGGSNSLYKIPDQWIQRTQSHIVVIMNYRLNLFGFPNAEGAHQNVGLLDQRAVVEWTRDNIAAFGGNPEQMVLWGQSAGAASVGHYGYTYPNDLIVKGLISDSGAPSILSKTFGNFTSFSTLAGLVGCGGLDATGELECMQKVDAQTLESVSSNHTSIISFSPVADNVTAFSNTTDRLANGLVAKVPWIMGSNANEGAGFGTFNASGMSEAQFQIGLSAITCPVVKEIKAREQFGYSTYQYFYSGNFSNISPLPWIGATHSSELPLLFGTHYLYRGNSTEFEWETSYGMEALWLSFASNPETDPIDGQGVTWPKYRSNTSSMAQFAADDRWIQGRVLSILEMSQHTIGLSQNRVLAVYRPSSVSMAHPESCAIASWGQASSNVNQMAPSIAEFAPGLDVLNARADAKLSQAFDSAQHASYKYRDYLPVYDETTTFPATEPFEFSDRGHLADAAKPNLLDLKDPNVQVTKLTPRVGTEFRGVQLSQLTDTQKNELALLIAERGVVVFRDQDFKDIGVQKQKEFGEYFGRLHVHPVGAHVEGALEFHNIYLGPDNLYRAQLRSSKLSTTGYHSDVSYEHQPPGITILTLLAVPSTGGDTGWTSQVAAYERLSKPIKLLLEGLRAEHSGFPQADNARRDGKHVRREPVKSDHPIVRVHPVTGQKALFVNPGFTKKIIGLKDEESDAILQLLFKSQDVQVRVKWEEGTVALWDNRVTAHTAISDYDVYNEEEGLRHGFRITTLGEKPVGVDGLETTW</sequence>
<comment type="caution">
    <text evidence="12">The sequence shown here is derived from an EMBL/GenBank/DDBJ whole genome shotgun (WGS) entry which is preliminary data.</text>
</comment>
<dbReference type="InterPro" id="IPR019819">
    <property type="entry name" value="Carboxylesterase_B_CS"/>
</dbReference>
<feature type="chain" id="PRO_5040348750" description="Alpha/beta-hydrolase" evidence="9">
    <location>
        <begin position="22"/>
        <end position="899"/>
    </location>
</feature>
<dbReference type="PROSITE" id="PS00941">
    <property type="entry name" value="CARBOXYLESTERASE_B_2"/>
    <property type="match status" value="1"/>
</dbReference>
<evidence type="ECO:0000313" key="13">
    <source>
        <dbReference type="Proteomes" id="UP000829685"/>
    </source>
</evidence>
<dbReference type="SUPFAM" id="SSF53474">
    <property type="entry name" value="alpha/beta-Hydrolases"/>
    <property type="match status" value="1"/>
</dbReference>
<keyword evidence="5" id="KW-0378">Hydrolase</keyword>
<evidence type="ECO:0000313" key="12">
    <source>
        <dbReference type="EMBL" id="KAI1854341.1"/>
    </source>
</evidence>
<dbReference type="GO" id="GO:0016787">
    <property type="term" value="F:hydrolase activity"/>
    <property type="evidence" value="ECO:0007669"/>
    <property type="project" value="UniProtKB-KW"/>
</dbReference>
<proteinExistence type="inferred from homology"/>
<comment type="cofactor">
    <cofactor evidence="1">
        <name>Fe(2+)</name>
        <dbReference type="ChEBI" id="CHEBI:29033"/>
    </cofactor>
</comment>
<keyword evidence="9" id="KW-0732">Signal</keyword>
<feature type="domain" description="Carboxylesterase type B" evidence="10">
    <location>
        <begin position="365"/>
        <end position="473"/>
    </location>
</feature>
<dbReference type="InterPro" id="IPR002018">
    <property type="entry name" value="CarbesteraseB"/>
</dbReference>